<dbReference type="RefSeq" id="XP_067693415.1">
    <property type="nucleotide sequence ID" value="XM_067837994.1"/>
</dbReference>
<feature type="compositionally biased region" description="Pro residues" evidence="15">
    <location>
        <begin position="592"/>
        <end position="603"/>
    </location>
</feature>
<dbReference type="InterPro" id="IPR011009">
    <property type="entry name" value="Kinase-like_dom_sf"/>
</dbReference>
<comment type="similarity">
    <text evidence="2">Belongs to the protein kinase superfamily. NEK Ser/Thr protein kinase family. NIMA subfamily.</text>
</comment>
<evidence type="ECO:0000256" key="11">
    <source>
        <dbReference type="ARBA" id="ARBA00047899"/>
    </source>
</evidence>
<evidence type="ECO:0000313" key="17">
    <source>
        <dbReference type="EMBL" id="KAG5480268.1"/>
    </source>
</evidence>
<keyword evidence="7 13" id="KW-0547">Nucleotide-binding</keyword>
<keyword evidence="8" id="KW-0418">Kinase</keyword>
<dbReference type="SUPFAM" id="SSF56112">
    <property type="entry name" value="Protein kinase-like (PK-like)"/>
    <property type="match status" value="1"/>
</dbReference>
<organism evidence="17 18">
    <name type="scientific">Leishmania enriettii</name>
    <dbReference type="NCBI Taxonomy" id="5663"/>
    <lineage>
        <taxon>Eukaryota</taxon>
        <taxon>Discoba</taxon>
        <taxon>Euglenozoa</taxon>
        <taxon>Kinetoplastea</taxon>
        <taxon>Metakinetoplastina</taxon>
        <taxon>Trypanosomatida</taxon>
        <taxon>Trypanosomatidae</taxon>
        <taxon>Leishmaniinae</taxon>
        <taxon>Leishmania</taxon>
    </lineage>
</organism>
<keyword evidence="10" id="KW-0460">Magnesium</keyword>
<evidence type="ECO:0000256" key="1">
    <source>
        <dbReference type="ARBA" id="ARBA00001946"/>
    </source>
</evidence>
<protein>
    <recommendedName>
        <fullName evidence="3">non-specific serine/threonine protein kinase</fullName>
        <ecNumber evidence="3">2.7.11.1</ecNumber>
    </recommendedName>
</protein>
<comment type="caution">
    <text evidence="17">The sequence shown here is derived from an EMBL/GenBank/DDBJ whole genome shotgun (WGS) entry which is preliminary data.</text>
</comment>
<evidence type="ECO:0000256" key="9">
    <source>
        <dbReference type="ARBA" id="ARBA00022840"/>
    </source>
</evidence>
<feature type="coiled-coil region" evidence="14">
    <location>
        <begin position="312"/>
        <end position="359"/>
    </location>
</feature>
<dbReference type="InterPro" id="IPR017441">
    <property type="entry name" value="Protein_kinase_ATP_BS"/>
</dbReference>
<feature type="compositionally biased region" description="Basic and acidic residues" evidence="15">
    <location>
        <begin position="493"/>
        <end position="502"/>
    </location>
</feature>
<feature type="domain" description="Protein kinase" evidence="16">
    <location>
        <begin position="4"/>
        <end position="258"/>
    </location>
</feature>
<accession>A0A836HPC6</accession>
<evidence type="ECO:0000256" key="10">
    <source>
        <dbReference type="ARBA" id="ARBA00022842"/>
    </source>
</evidence>
<evidence type="ECO:0000256" key="7">
    <source>
        <dbReference type="ARBA" id="ARBA00022741"/>
    </source>
</evidence>
<dbReference type="Proteomes" id="UP000674179">
    <property type="component" value="Chromosome 21"/>
</dbReference>
<keyword evidence="4" id="KW-0723">Serine/threonine-protein kinase</keyword>
<sequence length="786" mass="88618">MEKYTQVKVLGKGSFGSAWLIQRNEDGAQFVAKEVRLGGLKPTERESAQKEIDMLRTLNHPNITRYVDHFEHKGSLFIVMEYANGGDLYMRIKQQQGQLFSEKRILQCFSQICLALSYMHERRILHRDLKTQNVFLTKDGVVKVGDFGISTVLRNTYELKHTICGTPYYFSPELCLNKPYNNKSDVWALGCVLYEMTTLNHAFDGSNMKALVQKILKGVYPPIHPMYSNSLSRLISAMLQIDPHKRPNVSQVLDLSFIRESLAGLQEEVQGARVDRRSVVSVEERAHMQEAAARRKDEYRLKELEGAAVAAKAQKQQQAILMQQQLESEERRRNLVEQQRRLQRQQELALQERKRALDERVREQRRMQGHKCKADAKVQRRREKQWDDNIKEHVLETQHGREAEEHHLLPDCHDPPQLQMERLRQQQQSAAEAYREMRRQAAANKQRCFQESGFPGRVFCVEQQQNGLSSVMPGQPPPPRSPPSSSHYSSRKMTPEELEKARSQAFWQMRREAMDNRRKMLGHDVAEAASGSSPPPSNGKCVPSPAVPAPPQKSTLTPPSEENPIKRSMPPRYKSVPETNSTHGNGAHSPALAPPPAASPPPGAAAAAGALPVVDSGMTPDGEEGLHNFLNGEAAAAPPTEAENRQRDDDYNALETVIGETLKADRKTTIKDDFDDAAFGEVMDPSKLVLDGRTFRLPNVSAADPLMHRIESLRIFLEKEMGDEDLIKCYRAMNNISATDDEAMHQLQNALPPSKQRFIPLVAHLVVCEDAFNRQGVSFSSSVIGA</sequence>
<dbReference type="PANTHER" id="PTHR44899:SF3">
    <property type="entry name" value="SERINE_THREONINE-PROTEIN KINASE NEK1"/>
    <property type="match status" value="1"/>
</dbReference>
<dbReference type="EC" id="2.7.11.1" evidence="3"/>
<dbReference type="GeneID" id="94173504"/>
<dbReference type="GO" id="GO:0046872">
    <property type="term" value="F:metal ion binding"/>
    <property type="evidence" value="ECO:0007669"/>
    <property type="project" value="UniProtKB-KW"/>
</dbReference>
<gene>
    <name evidence="17" type="ORF">CUR178_06324</name>
</gene>
<dbReference type="SMART" id="SM00220">
    <property type="entry name" value="S_TKc"/>
    <property type="match status" value="1"/>
</dbReference>
<dbReference type="GO" id="GO:0005524">
    <property type="term" value="F:ATP binding"/>
    <property type="evidence" value="ECO:0007669"/>
    <property type="project" value="UniProtKB-UniRule"/>
</dbReference>
<name>A0A836HPC6_LEIEN</name>
<dbReference type="FunFam" id="3.30.200.20:FF:000097">
    <property type="entry name" value="Probable serine/threonine-protein kinase nek1"/>
    <property type="match status" value="1"/>
</dbReference>
<evidence type="ECO:0000256" key="3">
    <source>
        <dbReference type="ARBA" id="ARBA00012513"/>
    </source>
</evidence>
<evidence type="ECO:0000256" key="12">
    <source>
        <dbReference type="ARBA" id="ARBA00048679"/>
    </source>
</evidence>
<proteinExistence type="inferred from homology"/>
<dbReference type="PROSITE" id="PS00108">
    <property type="entry name" value="PROTEIN_KINASE_ST"/>
    <property type="match status" value="1"/>
</dbReference>
<evidence type="ECO:0000256" key="13">
    <source>
        <dbReference type="PROSITE-ProRule" id="PRU10141"/>
    </source>
</evidence>
<reference evidence="17 18" key="1">
    <citation type="submission" date="2021-02" db="EMBL/GenBank/DDBJ databases">
        <title>Leishmania (Mundinia) enrietti genome sequencing and assembly.</title>
        <authorList>
            <person name="Almutairi H."/>
            <person name="Gatherer D."/>
        </authorList>
    </citation>
    <scope>NUCLEOTIDE SEQUENCE [LARGE SCALE GENOMIC DNA]</scope>
    <source>
        <strain evidence="17">CUR178</strain>
    </source>
</reference>
<keyword evidence="6" id="KW-0479">Metal-binding</keyword>
<comment type="cofactor">
    <cofactor evidence="1">
        <name>Mg(2+)</name>
        <dbReference type="ChEBI" id="CHEBI:18420"/>
    </cofactor>
</comment>
<dbReference type="PROSITE" id="PS00107">
    <property type="entry name" value="PROTEIN_KINASE_ATP"/>
    <property type="match status" value="1"/>
</dbReference>
<keyword evidence="14" id="KW-0175">Coiled coil</keyword>
<evidence type="ECO:0000256" key="8">
    <source>
        <dbReference type="ARBA" id="ARBA00022777"/>
    </source>
</evidence>
<dbReference type="Gene3D" id="3.30.200.20">
    <property type="entry name" value="Phosphorylase Kinase, domain 1"/>
    <property type="match status" value="1"/>
</dbReference>
<dbReference type="InterPro" id="IPR000719">
    <property type="entry name" value="Prot_kinase_dom"/>
</dbReference>
<dbReference type="Gene3D" id="1.10.510.10">
    <property type="entry name" value="Transferase(Phosphotransferase) domain 1"/>
    <property type="match status" value="1"/>
</dbReference>
<evidence type="ECO:0000256" key="15">
    <source>
        <dbReference type="SAM" id="MobiDB-lite"/>
    </source>
</evidence>
<evidence type="ECO:0000256" key="6">
    <source>
        <dbReference type="ARBA" id="ARBA00022723"/>
    </source>
</evidence>
<evidence type="ECO:0000256" key="4">
    <source>
        <dbReference type="ARBA" id="ARBA00022527"/>
    </source>
</evidence>
<evidence type="ECO:0000256" key="14">
    <source>
        <dbReference type="SAM" id="Coils"/>
    </source>
</evidence>
<dbReference type="Pfam" id="PF00069">
    <property type="entry name" value="Pkinase"/>
    <property type="match status" value="1"/>
</dbReference>
<dbReference type="CDD" id="cd08215">
    <property type="entry name" value="STKc_Nek"/>
    <property type="match status" value="1"/>
</dbReference>
<feature type="region of interest" description="Disordered" evidence="15">
    <location>
        <begin position="468"/>
        <end position="503"/>
    </location>
</feature>
<feature type="region of interest" description="Disordered" evidence="15">
    <location>
        <begin position="359"/>
        <end position="384"/>
    </location>
</feature>
<evidence type="ECO:0000313" key="18">
    <source>
        <dbReference type="Proteomes" id="UP000674179"/>
    </source>
</evidence>
<evidence type="ECO:0000256" key="2">
    <source>
        <dbReference type="ARBA" id="ARBA00010886"/>
    </source>
</evidence>
<keyword evidence="18" id="KW-1185">Reference proteome</keyword>
<dbReference type="PROSITE" id="PS50011">
    <property type="entry name" value="PROTEIN_KINASE_DOM"/>
    <property type="match status" value="1"/>
</dbReference>
<dbReference type="PANTHER" id="PTHR44899">
    <property type="entry name" value="CAMK FAMILY PROTEIN KINASE"/>
    <property type="match status" value="1"/>
</dbReference>
<dbReference type="FunFam" id="1.10.510.10:FF:000172">
    <property type="entry name" value="serine/threonine-protein kinase Nek1 isoform X1"/>
    <property type="match status" value="1"/>
</dbReference>
<feature type="region of interest" description="Disordered" evidence="15">
    <location>
        <begin position="526"/>
        <end position="608"/>
    </location>
</feature>
<keyword evidence="5" id="KW-0808">Transferase</keyword>
<keyword evidence="9 13" id="KW-0067">ATP-binding</keyword>
<dbReference type="KEGG" id="lenr:94173504"/>
<dbReference type="InterPro" id="IPR008271">
    <property type="entry name" value="Ser/Thr_kinase_AS"/>
</dbReference>
<dbReference type="OrthoDB" id="248923at2759"/>
<evidence type="ECO:0000259" key="16">
    <source>
        <dbReference type="PROSITE" id="PS50011"/>
    </source>
</evidence>
<comment type="catalytic activity">
    <reaction evidence="11">
        <text>L-threonyl-[protein] + ATP = O-phospho-L-threonyl-[protein] + ADP + H(+)</text>
        <dbReference type="Rhea" id="RHEA:46608"/>
        <dbReference type="Rhea" id="RHEA-COMP:11060"/>
        <dbReference type="Rhea" id="RHEA-COMP:11605"/>
        <dbReference type="ChEBI" id="CHEBI:15378"/>
        <dbReference type="ChEBI" id="CHEBI:30013"/>
        <dbReference type="ChEBI" id="CHEBI:30616"/>
        <dbReference type="ChEBI" id="CHEBI:61977"/>
        <dbReference type="ChEBI" id="CHEBI:456216"/>
        <dbReference type="EC" id="2.7.11.1"/>
    </reaction>
</comment>
<dbReference type="GO" id="GO:0004674">
    <property type="term" value="F:protein serine/threonine kinase activity"/>
    <property type="evidence" value="ECO:0007669"/>
    <property type="project" value="UniProtKB-KW"/>
</dbReference>
<comment type="catalytic activity">
    <reaction evidence="12">
        <text>L-seryl-[protein] + ATP = O-phospho-L-seryl-[protein] + ADP + H(+)</text>
        <dbReference type="Rhea" id="RHEA:17989"/>
        <dbReference type="Rhea" id="RHEA-COMP:9863"/>
        <dbReference type="Rhea" id="RHEA-COMP:11604"/>
        <dbReference type="ChEBI" id="CHEBI:15378"/>
        <dbReference type="ChEBI" id="CHEBI:29999"/>
        <dbReference type="ChEBI" id="CHEBI:30616"/>
        <dbReference type="ChEBI" id="CHEBI:83421"/>
        <dbReference type="ChEBI" id="CHEBI:456216"/>
        <dbReference type="EC" id="2.7.11.1"/>
    </reaction>
</comment>
<feature type="binding site" evidence="13">
    <location>
        <position position="33"/>
    </location>
    <ligand>
        <name>ATP</name>
        <dbReference type="ChEBI" id="CHEBI:30616"/>
    </ligand>
</feature>
<evidence type="ECO:0000256" key="5">
    <source>
        <dbReference type="ARBA" id="ARBA00022679"/>
    </source>
</evidence>
<dbReference type="AlphaFoldDB" id="A0A836HPC6"/>
<dbReference type="InterPro" id="IPR051131">
    <property type="entry name" value="NEK_Ser/Thr_kinase_NIMA"/>
</dbReference>
<dbReference type="EMBL" id="JAFHKP010000021">
    <property type="protein sequence ID" value="KAG5480268.1"/>
    <property type="molecule type" value="Genomic_DNA"/>
</dbReference>